<organism evidence="2 3">
    <name type="scientific">Paracoccidioides brasiliensis</name>
    <dbReference type="NCBI Taxonomy" id="121759"/>
    <lineage>
        <taxon>Eukaryota</taxon>
        <taxon>Fungi</taxon>
        <taxon>Dikarya</taxon>
        <taxon>Ascomycota</taxon>
        <taxon>Pezizomycotina</taxon>
        <taxon>Eurotiomycetes</taxon>
        <taxon>Eurotiomycetidae</taxon>
        <taxon>Onygenales</taxon>
        <taxon>Ajellomycetaceae</taxon>
        <taxon>Paracoccidioides</taxon>
    </lineage>
</organism>
<feature type="non-terminal residue" evidence="2">
    <location>
        <position position="123"/>
    </location>
</feature>
<evidence type="ECO:0000313" key="2">
    <source>
        <dbReference type="EMBL" id="ODH30420.1"/>
    </source>
</evidence>
<proteinExistence type="predicted"/>
<reference evidence="2 3" key="1">
    <citation type="submission" date="2016-06" db="EMBL/GenBank/DDBJ databases">
        <authorList>
            <person name="Kjaerup R.B."/>
            <person name="Dalgaard T.S."/>
            <person name="Juul-Madsen H.R."/>
        </authorList>
    </citation>
    <scope>NUCLEOTIDE SEQUENCE [LARGE SCALE GENOMIC DNA]</scope>
    <source>
        <strain evidence="2 3">Pb300</strain>
    </source>
</reference>
<protein>
    <submittedName>
        <fullName evidence="2">Uncharacterized protein</fullName>
    </submittedName>
</protein>
<accession>A0A1D2JFL5</accession>
<dbReference type="Proteomes" id="UP000242814">
    <property type="component" value="Unassembled WGS sequence"/>
</dbReference>
<evidence type="ECO:0000313" key="3">
    <source>
        <dbReference type="Proteomes" id="UP000242814"/>
    </source>
</evidence>
<dbReference type="EMBL" id="LZYO01000124">
    <property type="protein sequence ID" value="ODH30420.1"/>
    <property type="molecule type" value="Genomic_DNA"/>
</dbReference>
<dbReference type="AlphaFoldDB" id="A0A1D2JFL5"/>
<evidence type="ECO:0000256" key="1">
    <source>
        <dbReference type="SAM" id="MobiDB-lite"/>
    </source>
</evidence>
<feature type="region of interest" description="Disordered" evidence="1">
    <location>
        <begin position="101"/>
        <end position="123"/>
    </location>
</feature>
<sequence>MARSCGGPQRENELWKLVRPVAGDNSRDLRLGEERRDHLIYLAALIEVTVESLLSEDNPCDSLARLDRVGLSDPKAHGAPVTMTVVGRLRRRASTINLQNLHRSARRIGHETQHESQKGRQGK</sequence>
<gene>
    <name evidence="2" type="ORF">ACO22_03575</name>
</gene>
<name>A0A1D2JFL5_PARBR</name>
<comment type="caution">
    <text evidence="2">The sequence shown here is derived from an EMBL/GenBank/DDBJ whole genome shotgun (WGS) entry which is preliminary data.</text>
</comment>
<feature type="compositionally biased region" description="Basic and acidic residues" evidence="1">
    <location>
        <begin position="108"/>
        <end position="123"/>
    </location>
</feature>